<dbReference type="Proteomes" id="UP000803884">
    <property type="component" value="Unassembled WGS sequence"/>
</dbReference>
<comment type="caution">
    <text evidence="9">The sequence shown here is derived from an EMBL/GenBank/DDBJ whole genome shotgun (WGS) entry which is preliminary data.</text>
</comment>
<accession>A0AB34KKN5</accession>
<evidence type="ECO:0000256" key="1">
    <source>
        <dbReference type="ARBA" id="ARBA00010609"/>
    </source>
</evidence>
<keyword evidence="2" id="KW-0479">Metal-binding</keyword>
<keyword evidence="5" id="KW-0732">Signal</keyword>
<dbReference type="GO" id="GO:0016491">
    <property type="term" value="F:oxidoreductase activity"/>
    <property type="evidence" value="ECO:0007669"/>
    <property type="project" value="UniProtKB-KW"/>
</dbReference>
<evidence type="ECO:0000256" key="5">
    <source>
        <dbReference type="SAM" id="SignalP"/>
    </source>
</evidence>
<feature type="domain" description="Plastocyanin-like" evidence="6">
    <location>
        <begin position="213"/>
        <end position="354"/>
    </location>
</feature>
<dbReference type="RefSeq" id="XP_069227733.1">
    <property type="nucleotide sequence ID" value="XM_069375606.1"/>
</dbReference>
<dbReference type="PANTHER" id="PTHR11709">
    <property type="entry name" value="MULTI-COPPER OXIDASE"/>
    <property type="match status" value="1"/>
</dbReference>
<feature type="domain" description="Plastocyanin-like" evidence="8">
    <location>
        <begin position="85"/>
        <end position="200"/>
    </location>
</feature>
<dbReference type="InterPro" id="IPR011707">
    <property type="entry name" value="Cu-oxidase-like_N"/>
</dbReference>
<dbReference type="GeneID" id="96008444"/>
<dbReference type="Pfam" id="PF00394">
    <property type="entry name" value="Cu-oxidase"/>
    <property type="match status" value="1"/>
</dbReference>
<comment type="similarity">
    <text evidence="1">Belongs to the multicopper oxidase family.</text>
</comment>
<evidence type="ECO:0000259" key="7">
    <source>
        <dbReference type="Pfam" id="PF07731"/>
    </source>
</evidence>
<gene>
    <name evidence="9" type="ORF">WHR41_07001</name>
</gene>
<evidence type="ECO:0000313" key="10">
    <source>
        <dbReference type="Proteomes" id="UP000803884"/>
    </source>
</evidence>
<dbReference type="InterPro" id="IPR011706">
    <property type="entry name" value="Cu-oxidase_C"/>
</dbReference>
<sequence length="593" mass="65753">MVSPILSVASLATLAMAQDVPWSGFDKWSHNSYSSLGSKQADHLPWFMKNNPLPAGKPWGLRNADTNYYTDYPITGVVRSYDWEVSKQSCAPDGVNTTCLLVNGQYPGPAIEANWGDTIQVKLTNNIADEGTGIHWHGILQKGSQPYDGVPGVSICPIAPGESFTYSFPAELYGSSYWHSHYSSQFASGLNGPMIIYGPNSSSYDIDLGPAQLTDWYHEYYEDLLGNLAKPLSENPQYPYSKNILINGKNPYDCDYADGRDCEQAPIARFNLTSGKTHRLRLINTSAESLLKVSLDGHKLKVMANDYVEIQPYETDVVTLGVGQRTDVLIEGKTSSTQGAYWLRAVAPHDCAANDGQNVGKAAIYYEDADDSQLPFSSPNDGYDNSDCFNDPLEKTVPVMALDPGEPGESVDVSMEGHSNGTHGKWWMNNVTATVDYSDPILLRAKMGYTDFPTQRNVYQYDSSVDSVRFIIKNNNGNSHPMHLHGHNIFVLAEGEGDWDGTIINPSNPQRRDVQLVRANGFLVIQWFQDNPGAWPFHCHIAWHLSLGMIIEILESPELIHKDVKVPSTVSQTCRDWWAFNEHTPIDALDSGI</sequence>
<dbReference type="SUPFAM" id="SSF49503">
    <property type="entry name" value="Cupredoxins"/>
    <property type="match status" value="3"/>
</dbReference>
<dbReference type="InterPro" id="IPR045087">
    <property type="entry name" value="Cu-oxidase_fam"/>
</dbReference>
<dbReference type="PANTHER" id="PTHR11709:SF145">
    <property type="entry name" value="LCC1"/>
    <property type="match status" value="1"/>
</dbReference>
<dbReference type="PROSITE" id="PS00080">
    <property type="entry name" value="MULTICOPPER_OXIDASE2"/>
    <property type="match status" value="1"/>
</dbReference>
<name>A0AB34KKN5_9PEZI</name>
<dbReference type="Gene3D" id="2.60.40.420">
    <property type="entry name" value="Cupredoxins - blue copper proteins"/>
    <property type="match status" value="3"/>
</dbReference>
<evidence type="ECO:0000256" key="3">
    <source>
        <dbReference type="ARBA" id="ARBA00023002"/>
    </source>
</evidence>
<feature type="signal peptide" evidence="5">
    <location>
        <begin position="1"/>
        <end position="17"/>
    </location>
</feature>
<evidence type="ECO:0000256" key="2">
    <source>
        <dbReference type="ARBA" id="ARBA00022723"/>
    </source>
</evidence>
<reference evidence="9 10" key="1">
    <citation type="journal article" date="2020" name="Microbiol. Resour. Announc.">
        <title>Draft Genome Sequence of a Cladosporium Species Isolated from the Mesophotic Ascidian Didemnum maculosum.</title>
        <authorList>
            <person name="Gioti A."/>
            <person name="Siaperas R."/>
            <person name="Nikolaivits E."/>
            <person name="Le Goff G."/>
            <person name="Ouazzani J."/>
            <person name="Kotoulas G."/>
            <person name="Topakas E."/>
        </authorList>
    </citation>
    <scope>NUCLEOTIDE SEQUENCE [LARGE SCALE GENOMIC DNA]</scope>
    <source>
        <strain evidence="9 10">TM138-S3</strain>
    </source>
</reference>
<evidence type="ECO:0000313" key="9">
    <source>
        <dbReference type="EMBL" id="KAL1584627.1"/>
    </source>
</evidence>
<dbReference type="AlphaFoldDB" id="A0AB34KKN5"/>
<keyword evidence="3" id="KW-0560">Oxidoreductase</keyword>
<dbReference type="InterPro" id="IPR001117">
    <property type="entry name" value="Cu-oxidase_2nd"/>
</dbReference>
<dbReference type="EMBL" id="JAAQHG020000025">
    <property type="protein sequence ID" value="KAL1584627.1"/>
    <property type="molecule type" value="Genomic_DNA"/>
</dbReference>
<keyword evidence="4" id="KW-0186">Copper</keyword>
<dbReference type="GO" id="GO:0005507">
    <property type="term" value="F:copper ion binding"/>
    <property type="evidence" value="ECO:0007669"/>
    <property type="project" value="InterPro"/>
</dbReference>
<organism evidence="9 10">
    <name type="scientific">Cladosporium halotolerans</name>
    <dbReference type="NCBI Taxonomy" id="1052096"/>
    <lineage>
        <taxon>Eukaryota</taxon>
        <taxon>Fungi</taxon>
        <taxon>Dikarya</taxon>
        <taxon>Ascomycota</taxon>
        <taxon>Pezizomycotina</taxon>
        <taxon>Dothideomycetes</taxon>
        <taxon>Dothideomycetidae</taxon>
        <taxon>Cladosporiales</taxon>
        <taxon>Cladosporiaceae</taxon>
        <taxon>Cladosporium</taxon>
    </lineage>
</organism>
<evidence type="ECO:0000259" key="8">
    <source>
        <dbReference type="Pfam" id="PF07732"/>
    </source>
</evidence>
<dbReference type="InterPro" id="IPR002355">
    <property type="entry name" value="Cu_oxidase_Cu_BS"/>
</dbReference>
<protein>
    <recommendedName>
        <fullName evidence="11">Multicopper oxidase</fullName>
    </recommendedName>
</protein>
<evidence type="ECO:0000256" key="4">
    <source>
        <dbReference type="ARBA" id="ARBA00023008"/>
    </source>
</evidence>
<dbReference type="Pfam" id="PF07732">
    <property type="entry name" value="Cu-oxidase_3"/>
    <property type="match status" value="1"/>
</dbReference>
<evidence type="ECO:0000259" key="6">
    <source>
        <dbReference type="Pfam" id="PF00394"/>
    </source>
</evidence>
<feature type="domain" description="Plastocyanin-like" evidence="7">
    <location>
        <begin position="450"/>
        <end position="557"/>
    </location>
</feature>
<dbReference type="FunFam" id="2.60.40.420:FF:000021">
    <property type="entry name" value="Extracellular dihydrogeodin oxidase/laccase"/>
    <property type="match status" value="1"/>
</dbReference>
<dbReference type="CDD" id="cd13901">
    <property type="entry name" value="CuRO_3_MaLCC_like"/>
    <property type="match status" value="1"/>
</dbReference>
<proteinExistence type="inferred from homology"/>
<dbReference type="InterPro" id="IPR008972">
    <property type="entry name" value="Cupredoxin"/>
</dbReference>
<evidence type="ECO:0008006" key="11">
    <source>
        <dbReference type="Google" id="ProtNLM"/>
    </source>
</evidence>
<feature type="chain" id="PRO_5044313855" description="Multicopper oxidase" evidence="5">
    <location>
        <begin position="18"/>
        <end position="593"/>
    </location>
</feature>
<dbReference type="Pfam" id="PF07731">
    <property type="entry name" value="Cu-oxidase_2"/>
    <property type="match status" value="1"/>
</dbReference>
<keyword evidence="10" id="KW-1185">Reference proteome</keyword>